<dbReference type="PROSITE" id="PS50923">
    <property type="entry name" value="SUSHI"/>
    <property type="match status" value="1"/>
</dbReference>
<dbReference type="GO" id="GO:0031638">
    <property type="term" value="P:zymogen activation"/>
    <property type="evidence" value="ECO:0007669"/>
    <property type="project" value="TreeGrafter"/>
</dbReference>
<dbReference type="SUPFAM" id="SSF50494">
    <property type="entry name" value="Trypsin-like serine proteases"/>
    <property type="match status" value="1"/>
</dbReference>
<dbReference type="SMART" id="SM00020">
    <property type="entry name" value="Tryp_SPc"/>
    <property type="match status" value="1"/>
</dbReference>
<evidence type="ECO:0000256" key="4">
    <source>
        <dbReference type="ARBA" id="ARBA00023180"/>
    </source>
</evidence>
<dbReference type="FunFam" id="2.10.70.10:FF:000016">
    <property type="entry name" value="Mannan-binding lectin serine protease 1"/>
    <property type="match status" value="1"/>
</dbReference>
<dbReference type="InterPro" id="IPR043504">
    <property type="entry name" value="Peptidase_S1_PA_chymotrypsin"/>
</dbReference>
<protein>
    <recommendedName>
        <fullName evidence="11">Peptidase S1 domain-containing protein</fullName>
    </recommendedName>
</protein>
<dbReference type="CDD" id="cd00190">
    <property type="entry name" value="Tryp_SPc"/>
    <property type="match status" value="1"/>
</dbReference>
<dbReference type="PRINTS" id="PR00722">
    <property type="entry name" value="CHYMOTRYPSIN"/>
</dbReference>
<keyword evidence="1 6" id="KW-0768">Sushi</keyword>
<dbReference type="FunFam" id="2.40.10.10:FF:000002">
    <property type="entry name" value="Transmembrane protease serine"/>
    <property type="match status" value="1"/>
</dbReference>
<dbReference type="FunFam" id="2.40.10.10:FF:000068">
    <property type="entry name" value="transmembrane protease serine 2"/>
    <property type="match status" value="1"/>
</dbReference>
<feature type="domain" description="Peptidase S1" evidence="7">
    <location>
        <begin position="119"/>
        <end position="371"/>
    </location>
</feature>
<evidence type="ECO:0000256" key="2">
    <source>
        <dbReference type="ARBA" id="ARBA00022729"/>
    </source>
</evidence>
<evidence type="ECO:0000313" key="10">
    <source>
        <dbReference type="Proteomes" id="UP000288216"/>
    </source>
</evidence>
<dbReference type="PANTHER" id="PTHR24255">
    <property type="entry name" value="COMPLEMENT COMPONENT 1, S SUBCOMPONENT-RELATED"/>
    <property type="match status" value="1"/>
</dbReference>
<dbReference type="OrthoDB" id="6261922at2759"/>
<dbReference type="Gene3D" id="2.40.10.10">
    <property type="entry name" value="Trypsin-like serine proteases"/>
    <property type="match status" value="2"/>
</dbReference>
<dbReference type="GO" id="GO:0004252">
    <property type="term" value="F:serine-type endopeptidase activity"/>
    <property type="evidence" value="ECO:0007669"/>
    <property type="project" value="InterPro"/>
</dbReference>
<dbReference type="InterPro" id="IPR001254">
    <property type="entry name" value="Trypsin_dom"/>
</dbReference>
<dbReference type="SMART" id="SM00032">
    <property type="entry name" value="CCP"/>
    <property type="match status" value="1"/>
</dbReference>
<dbReference type="Gene3D" id="2.10.70.10">
    <property type="entry name" value="Complement Module, domain 1"/>
    <property type="match status" value="1"/>
</dbReference>
<evidence type="ECO:0000259" key="7">
    <source>
        <dbReference type="PROSITE" id="PS50240"/>
    </source>
</evidence>
<dbReference type="InterPro" id="IPR000436">
    <property type="entry name" value="Sushi_SCR_CCP_dom"/>
</dbReference>
<dbReference type="Proteomes" id="UP000288216">
    <property type="component" value="Unassembled WGS sequence"/>
</dbReference>
<dbReference type="STRING" id="75743.A0A401PWE6"/>
<keyword evidence="4" id="KW-0325">Glycoprotein</keyword>
<feature type="domain" description="Sushi" evidence="8">
    <location>
        <begin position="34"/>
        <end position="103"/>
    </location>
</feature>
<dbReference type="SUPFAM" id="SSF57535">
    <property type="entry name" value="Complement control module/SCR domain"/>
    <property type="match status" value="1"/>
</dbReference>
<dbReference type="PANTHER" id="PTHR24255:SF25">
    <property type="entry name" value="COMPLEMENT C1R SUBCOMPONENT"/>
    <property type="match status" value="1"/>
</dbReference>
<evidence type="ECO:0000256" key="3">
    <source>
        <dbReference type="ARBA" id="ARBA00023157"/>
    </source>
</evidence>
<dbReference type="PROSITE" id="PS00135">
    <property type="entry name" value="TRYPSIN_SER"/>
    <property type="match status" value="1"/>
</dbReference>
<dbReference type="InterPro" id="IPR033116">
    <property type="entry name" value="TRYPSIN_SER"/>
</dbReference>
<accession>A0A401PWE6</accession>
<keyword evidence="10" id="KW-1185">Reference proteome</keyword>
<evidence type="ECO:0000256" key="6">
    <source>
        <dbReference type="PROSITE-ProRule" id="PRU00302"/>
    </source>
</evidence>
<dbReference type="Pfam" id="PF00089">
    <property type="entry name" value="Trypsin"/>
    <property type="match status" value="1"/>
</dbReference>
<evidence type="ECO:0000313" key="9">
    <source>
        <dbReference type="EMBL" id="GCB77451.1"/>
    </source>
</evidence>
<proteinExistence type="inferred from homology"/>
<reference evidence="9 10" key="1">
    <citation type="journal article" date="2018" name="Nat. Ecol. Evol.">
        <title>Shark genomes provide insights into elasmobranch evolution and the origin of vertebrates.</title>
        <authorList>
            <person name="Hara Y"/>
            <person name="Yamaguchi K"/>
            <person name="Onimaru K"/>
            <person name="Kadota M"/>
            <person name="Koyanagi M"/>
            <person name="Keeley SD"/>
            <person name="Tatsumi K"/>
            <person name="Tanaka K"/>
            <person name="Motone F"/>
            <person name="Kageyama Y"/>
            <person name="Nozu R"/>
            <person name="Adachi N"/>
            <person name="Nishimura O"/>
            <person name="Nakagawa R"/>
            <person name="Tanegashima C"/>
            <person name="Kiyatake I"/>
            <person name="Matsumoto R"/>
            <person name="Murakumo K"/>
            <person name="Nishida K"/>
            <person name="Terakita A"/>
            <person name="Kuratani S"/>
            <person name="Sato K"/>
            <person name="Hyodo S Kuraku.S."/>
        </authorList>
    </citation>
    <scope>NUCLEOTIDE SEQUENCE [LARGE SCALE GENOMIC DNA]</scope>
</reference>
<evidence type="ECO:0000259" key="8">
    <source>
        <dbReference type="PROSITE" id="PS50923"/>
    </source>
</evidence>
<gene>
    <name evidence="9" type="ORF">scyTo_0018475</name>
</gene>
<dbReference type="GO" id="GO:0072562">
    <property type="term" value="C:blood microparticle"/>
    <property type="evidence" value="ECO:0007669"/>
    <property type="project" value="TreeGrafter"/>
</dbReference>
<dbReference type="InterPro" id="IPR035976">
    <property type="entry name" value="Sushi/SCR/CCP_sf"/>
</dbReference>
<sequence length="373" mass="40922">MSLTQGDKELKLFGMLCTGDGVWNKEVIPTCQIIDCGVPEKLDNGRFRTLKGSSVRNGYLSEIKYTCNERYMMMTQGSGQYTCSMTRDWLNDAMDEMIPYCAPVCGKPDHPVTKGRGRIFGGAPAPQGSFPWQVYLRGPSGGRAGGILISDQWVMTAAHVIQQKNTARPSEEEMKRFKVFMGNNSLTQLENDGSVPVERIHIHEEYSADTHQYFNDLALIKLGRKVRLTKGVVPICLPPAHSPALYRNSLLGYVAGWGVTQNHSLLNELHYVGLPIADQDTCARTMERAQVGSGKPELLLAPGMFCAGTGLGVTDSCQGDSGGAFAVHQRGDDTWYATGIVSWGLGCGRDGTYGVYTRVSVYRDWIDRVMATG</sequence>
<name>A0A401PWE6_SCYTO</name>
<keyword evidence="2" id="KW-0732">Signal</keyword>
<dbReference type="EMBL" id="BFAA01012896">
    <property type="protein sequence ID" value="GCB77451.1"/>
    <property type="molecule type" value="Genomic_DNA"/>
</dbReference>
<dbReference type="AlphaFoldDB" id="A0A401PWE6"/>
<evidence type="ECO:0008006" key="11">
    <source>
        <dbReference type="Google" id="ProtNLM"/>
    </source>
</evidence>
<dbReference type="InterPro" id="IPR001314">
    <property type="entry name" value="Peptidase_S1A"/>
</dbReference>
<dbReference type="InterPro" id="IPR009003">
    <property type="entry name" value="Peptidase_S1_PA"/>
</dbReference>
<comment type="caution">
    <text evidence="6">Lacks conserved residue(s) required for the propagation of feature annotation.</text>
</comment>
<dbReference type="OMA" id="EAFYMHP"/>
<comment type="caution">
    <text evidence="9">The sequence shown here is derived from an EMBL/GenBank/DDBJ whole genome shotgun (WGS) entry which is preliminary data.</text>
</comment>
<dbReference type="PROSITE" id="PS50240">
    <property type="entry name" value="TRYPSIN_DOM"/>
    <property type="match status" value="1"/>
</dbReference>
<dbReference type="Pfam" id="PF00084">
    <property type="entry name" value="Sushi"/>
    <property type="match status" value="1"/>
</dbReference>
<evidence type="ECO:0000256" key="1">
    <source>
        <dbReference type="ARBA" id="ARBA00022659"/>
    </source>
</evidence>
<comment type="similarity">
    <text evidence="5">Belongs to the peptidase S1 family. CLIP subfamily.</text>
</comment>
<organism evidence="9 10">
    <name type="scientific">Scyliorhinus torazame</name>
    <name type="common">Cloudy catshark</name>
    <name type="synonym">Catulus torazame</name>
    <dbReference type="NCBI Taxonomy" id="75743"/>
    <lineage>
        <taxon>Eukaryota</taxon>
        <taxon>Metazoa</taxon>
        <taxon>Chordata</taxon>
        <taxon>Craniata</taxon>
        <taxon>Vertebrata</taxon>
        <taxon>Chondrichthyes</taxon>
        <taxon>Elasmobranchii</taxon>
        <taxon>Galeomorphii</taxon>
        <taxon>Galeoidea</taxon>
        <taxon>Carcharhiniformes</taxon>
        <taxon>Scyliorhinidae</taxon>
        <taxon>Scyliorhinus</taxon>
    </lineage>
</organism>
<evidence type="ECO:0000256" key="5">
    <source>
        <dbReference type="ARBA" id="ARBA00024195"/>
    </source>
</evidence>
<keyword evidence="3" id="KW-1015">Disulfide bond</keyword>